<name>A0A9D3UJF9_9ROSI</name>
<dbReference type="OrthoDB" id="1018555at2759"/>
<dbReference type="EMBL" id="JAIQCV010000011">
    <property type="protein sequence ID" value="KAH1046298.1"/>
    <property type="molecule type" value="Genomic_DNA"/>
</dbReference>
<comment type="caution">
    <text evidence="2">The sequence shown here is derived from an EMBL/GenBank/DDBJ whole genome shotgun (WGS) entry which is preliminary data.</text>
</comment>
<evidence type="ECO:0000313" key="3">
    <source>
        <dbReference type="Proteomes" id="UP000828251"/>
    </source>
</evidence>
<evidence type="ECO:0000256" key="1">
    <source>
        <dbReference type="SAM" id="MobiDB-lite"/>
    </source>
</evidence>
<proteinExistence type="predicted"/>
<feature type="region of interest" description="Disordered" evidence="1">
    <location>
        <begin position="1"/>
        <end position="25"/>
    </location>
</feature>
<reference evidence="2 3" key="1">
    <citation type="journal article" date="2021" name="Plant Biotechnol. J.">
        <title>Multi-omics assisted identification of the key and species-specific regulatory components of drought-tolerant mechanisms in Gossypium stocksii.</title>
        <authorList>
            <person name="Yu D."/>
            <person name="Ke L."/>
            <person name="Zhang D."/>
            <person name="Wu Y."/>
            <person name="Sun Y."/>
            <person name="Mei J."/>
            <person name="Sun J."/>
            <person name="Sun Y."/>
        </authorList>
    </citation>
    <scope>NUCLEOTIDE SEQUENCE [LARGE SCALE GENOMIC DNA]</scope>
    <source>
        <strain evidence="3">cv. E1</strain>
        <tissue evidence="2">Leaf</tissue>
    </source>
</reference>
<dbReference type="AlphaFoldDB" id="A0A9D3UJF9"/>
<gene>
    <name evidence="2" type="ORF">J1N35_037082</name>
</gene>
<dbReference type="Proteomes" id="UP000828251">
    <property type="component" value="Unassembled WGS sequence"/>
</dbReference>
<sequence length="81" mass="8929">MGNKTKSTTDTAIIQESPSANKESLELPLGSMTQSRAKRFKEAVSALVDQVLGENLVGLIDQTWTTYEGYIIGYGKSYRKL</sequence>
<evidence type="ECO:0000313" key="2">
    <source>
        <dbReference type="EMBL" id="KAH1046298.1"/>
    </source>
</evidence>
<organism evidence="2 3">
    <name type="scientific">Gossypium stocksii</name>
    <dbReference type="NCBI Taxonomy" id="47602"/>
    <lineage>
        <taxon>Eukaryota</taxon>
        <taxon>Viridiplantae</taxon>
        <taxon>Streptophyta</taxon>
        <taxon>Embryophyta</taxon>
        <taxon>Tracheophyta</taxon>
        <taxon>Spermatophyta</taxon>
        <taxon>Magnoliopsida</taxon>
        <taxon>eudicotyledons</taxon>
        <taxon>Gunneridae</taxon>
        <taxon>Pentapetalae</taxon>
        <taxon>rosids</taxon>
        <taxon>malvids</taxon>
        <taxon>Malvales</taxon>
        <taxon>Malvaceae</taxon>
        <taxon>Malvoideae</taxon>
        <taxon>Gossypium</taxon>
    </lineage>
</organism>
<accession>A0A9D3UJF9</accession>
<feature type="compositionally biased region" description="Polar residues" evidence="1">
    <location>
        <begin position="1"/>
        <end position="22"/>
    </location>
</feature>
<keyword evidence="3" id="KW-1185">Reference proteome</keyword>
<protein>
    <submittedName>
        <fullName evidence="2">Uncharacterized protein</fullName>
    </submittedName>
</protein>